<dbReference type="GO" id="GO:0005789">
    <property type="term" value="C:endoplasmic reticulum membrane"/>
    <property type="evidence" value="ECO:0007669"/>
    <property type="project" value="UniProtKB-SubCell"/>
</dbReference>
<dbReference type="PANTHER" id="PTHR24286">
    <property type="entry name" value="CYTOCHROME P450 26"/>
    <property type="match status" value="1"/>
</dbReference>
<reference evidence="20" key="3">
    <citation type="journal article" date="2014" name="Nature">
        <title>Elephant shark genome provides unique insights into gnathostome evolution.</title>
        <authorList>
            <consortium name="International Elephant Shark Genome Sequencing Consortium"/>
            <person name="Venkatesh B."/>
            <person name="Lee A.P."/>
            <person name="Ravi V."/>
            <person name="Maurya A.K."/>
            <person name="Lian M.M."/>
            <person name="Swann J.B."/>
            <person name="Ohta Y."/>
            <person name="Flajnik M.F."/>
            <person name="Sutoh Y."/>
            <person name="Kasahara M."/>
            <person name="Hoon S."/>
            <person name="Gangu V."/>
            <person name="Roy S.W."/>
            <person name="Irimia M."/>
            <person name="Korzh V."/>
            <person name="Kondrychyn I."/>
            <person name="Lim Z.W."/>
            <person name="Tay B.H."/>
            <person name="Tohari S."/>
            <person name="Kong K.W."/>
            <person name="Ho S."/>
            <person name="Lorente-Galdos B."/>
            <person name="Quilez J."/>
            <person name="Marques-Bonet T."/>
            <person name="Raney B.J."/>
            <person name="Ingham P.W."/>
            <person name="Tay A."/>
            <person name="Hillier L.W."/>
            <person name="Minx P."/>
            <person name="Boehm T."/>
            <person name="Wilson R.K."/>
            <person name="Brenner S."/>
            <person name="Warren W.C."/>
        </authorList>
    </citation>
    <scope>NUCLEOTIDE SEQUENCE [LARGE SCALE GENOMIC DNA]</scope>
</reference>
<evidence type="ECO:0000256" key="3">
    <source>
        <dbReference type="ARBA" id="ARBA00004406"/>
    </source>
</evidence>
<feature type="binding site" description="axial binding residue" evidence="17">
    <location>
        <position position="419"/>
    </location>
    <ligand>
        <name>heme</name>
        <dbReference type="ChEBI" id="CHEBI:30413"/>
    </ligand>
    <ligandPart>
        <name>Fe</name>
        <dbReference type="ChEBI" id="CHEBI:18248"/>
    </ligandPart>
</feature>
<protein>
    <recommendedName>
        <fullName evidence="14">Cytochrome P450 26B1</fullName>
    </recommendedName>
</protein>
<comment type="similarity">
    <text evidence="4 18">Belongs to the cytochrome P450 family.</text>
</comment>
<comment type="subcellular location">
    <subcellularLocation>
        <location evidence="3">Endoplasmic reticulum membrane</location>
        <topology evidence="3">Peripheral membrane protein</topology>
    </subcellularLocation>
    <subcellularLocation>
        <location evidence="2">Microsome membrane</location>
        <topology evidence="2">Peripheral membrane protein</topology>
    </subcellularLocation>
</comment>
<dbReference type="Gene3D" id="1.10.630.10">
    <property type="entry name" value="Cytochrome P450"/>
    <property type="match status" value="1"/>
</dbReference>
<evidence type="ECO:0000256" key="12">
    <source>
        <dbReference type="ARBA" id="ARBA00023098"/>
    </source>
</evidence>
<dbReference type="PRINTS" id="PR00385">
    <property type="entry name" value="P450"/>
</dbReference>
<evidence type="ECO:0000256" key="5">
    <source>
        <dbReference type="ARBA" id="ARBA00022617"/>
    </source>
</evidence>
<reference evidence="20" key="2">
    <citation type="journal article" date="2007" name="PLoS Biol.">
        <title>Survey sequencing and comparative analysis of the elephant shark (Callorhinchus milii) genome.</title>
        <authorList>
            <person name="Venkatesh B."/>
            <person name="Kirkness E.F."/>
            <person name="Loh Y.H."/>
            <person name="Halpern A.L."/>
            <person name="Lee A.P."/>
            <person name="Johnson J."/>
            <person name="Dandona N."/>
            <person name="Viswanathan L.D."/>
            <person name="Tay A."/>
            <person name="Venter J.C."/>
            <person name="Strausberg R.L."/>
            <person name="Brenner S."/>
        </authorList>
    </citation>
    <scope>NUCLEOTIDE SEQUENCE [LARGE SCALE GENOMIC DNA]</scope>
</reference>
<dbReference type="Pfam" id="PF00067">
    <property type="entry name" value="p450"/>
    <property type="match status" value="1"/>
</dbReference>
<dbReference type="OMA" id="WDGQFVN"/>
<dbReference type="Ensembl" id="ENSCMIT00000029471.1">
    <property type="protein sequence ID" value="ENSCMIP00000029010.1"/>
    <property type="gene ID" value="ENSCMIG00000012555.1"/>
</dbReference>
<dbReference type="FunFam" id="1.10.630.10:FF:000009">
    <property type="entry name" value="Cytochrome P450 26B1 isoform 1"/>
    <property type="match status" value="1"/>
</dbReference>
<keyword evidence="13" id="KW-0472">Membrane</keyword>
<comment type="catalytic activity">
    <reaction evidence="15">
        <text>all-trans-retinoate + reduced [NADPH--hemoprotein reductase] + O2 = all-trans-18-hydroxyretinoate + oxidized [NADPH--hemoprotein reductase] + H2O + H(+)</text>
        <dbReference type="Rhea" id="RHEA:55856"/>
        <dbReference type="Rhea" id="RHEA-COMP:11964"/>
        <dbReference type="Rhea" id="RHEA-COMP:11965"/>
        <dbReference type="ChEBI" id="CHEBI:15377"/>
        <dbReference type="ChEBI" id="CHEBI:15378"/>
        <dbReference type="ChEBI" id="CHEBI:15379"/>
        <dbReference type="ChEBI" id="CHEBI:35291"/>
        <dbReference type="ChEBI" id="CHEBI:57618"/>
        <dbReference type="ChEBI" id="CHEBI:58210"/>
        <dbReference type="ChEBI" id="CHEBI:139258"/>
    </reaction>
    <physiologicalReaction direction="left-to-right" evidence="15">
        <dbReference type="Rhea" id="RHEA:55857"/>
    </physiologicalReaction>
</comment>
<keyword evidence="20" id="KW-1185">Reference proteome</keyword>
<dbReference type="GO" id="GO:0034653">
    <property type="term" value="P:retinoic acid catabolic process"/>
    <property type="evidence" value="ECO:0007669"/>
    <property type="project" value="UniProtKB-ARBA"/>
</dbReference>
<keyword evidence="9 18" id="KW-0560">Oxidoreductase</keyword>
<keyword evidence="5 17" id="KW-0349">Heme</keyword>
<keyword evidence="7" id="KW-0256">Endoplasmic reticulum</keyword>
<dbReference type="PRINTS" id="PR00465">
    <property type="entry name" value="EP450IV"/>
</dbReference>
<evidence type="ECO:0000256" key="11">
    <source>
        <dbReference type="ARBA" id="ARBA00023033"/>
    </source>
</evidence>
<dbReference type="GO" id="GO:0005506">
    <property type="term" value="F:iron ion binding"/>
    <property type="evidence" value="ECO:0007669"/>
    <property type="project" value="InterPro"/>
</dbReference>
<dbReference type="InterPro" id="IPR036396">
    <property type="entry name" value="Cyt_P450_sf"/>
</dbReference>
<evidence type="ECO:0000256" key="7">
    <source>
        <dbReference type="ARBA" id="ARBA00022824"/>
    </source>
</evidence>
<dbReference type="InterPro" id="IPR017972">
    <property type="entry name" value="Cyt_P450_CS"/>
</dbReference>
<reference evidence="19" key="5">
    <citation type="submission" date="2025-09" db="UniProtKB">
        <authorList>
            <consortium name="Ensembl"/>
        </authorList>
    </citation>
    <scope>IDENTIFICATION</scope>
</reference>
<dbReference type="SUPFAM" id="SSF48264">
    <property type="entry name" value="Cytochrome P450"/>
    <property type="match status" value="1"/>
</dbReference>
<reference evidence="19" key="4">
    <citation type="submission" date="2025-08" db="UniProtKB">
        <authorList>
            <consortium name="Ensembl"/>
        </authorList>
    </citation>
    <scope>IDENTIFICATION</scope>
</reference>
<keyword evidence="6 17" id="KW-0479">Metal-binding</keyword>
<evidence type="ECO:0000256" key="10">
    <source>
        <dbReference type="ARBA" id="ARBA00023004"/>
    </source>
</evidence>
<keyword evidence="10 17" id="KW-0408">Iron</keyword>
<evidence type="ECO:0000256" key="2">
    <source>
        <dbReference type="ARBA" id="ARBA00004174"/>
    </source>
</evidence>
<keyword evidence="8" id="KW-0492">Microsome</keyword>
<comment type="catalytic activity">
    <reaction evidence="16">
        <text>all-trans-retinoate + reduced [NADPH--hemoprotein reductase] + O2 = all-trans-4-hydroxyretinoate + oxidized [NADPH--hemoprotein reductase] + H2O + H(+)</text>
        <dbReference type="Rhea" id="RHEA:51984"/>
        <dbReference type="Rhea" id="RHEA-COMP:11964"/>
        <dbReference type="Rhea" id="RHEA-COMP:11965"/>
        <dbReference type="ChEBI" id="CHEBI:15377"/>
        <dbReference type="ChEBI" id="CHEBI:15378"/>
        <dbReference type="ChEBI" id="CHEBI:15379"/>
        <dbReference type="ChEBI" id="CHEBI:35291"/>
        <dbReference type="ChEBI" id="CHEBI:57618"/>
        <dbReference type="ChEBI" id="CHEBI:58210"/>
        <dbReference type="ChEBI" id="CHEBI:134178"/>
    </reaction>
    <physiologicalReaction direction="left-to-right" evidence="16">
        <dbReference type="Rhea" id="RHEA:51985"/>
    </physiologicalReaction>
</comment>
<evidence type="ECO:0000256" key="18">
    <source>
        <dbReference type="RuleBase" id="RU000461"/>
    </source>
</evidence>
<organism evidence="19 20">
    <name type="scientific">Callorhinchus milii</name>
    <name type="common">Ghost shark</name>
    <dbReference type="NCBI Taxonomy" id="7868"/>
    <lineage>
        <taxon>Eukaryota</taxon>
        <taxon>Metazoa</taxon>
        <taxon>Chordata</taxon>
        <taxon>Craniata</taxon>
        <taxon>Vertebrata</taxon>
        <taxon>Chondrichthyes</taxon>
        <taxon>Holocephali</taxon>
        <taxon>Chimaeriformes</taxon>
        <taxon>Callorhinchidae</taxon>
        <taxon>Callorhinchus</taxon>
    </lineage>
</organism>
<evidence type="ECO:0000256" key="13">
    <source>
        <dbReference type="ARBA" id="ARBA00023136"/>
    </source>
</evidence>
<reference evidence="20" key="1">
    <citation type="journal article" date="2006" name="Science">
        <title>Ancient noncoding elements conserved in the human genome.</title>
        <authorList>
            <person name="Venkatesh B."/>
            <person name="Kirkness E.F."/>
            <person name="Loh Y.H."/>
            <person name="Halpern A.L."/>
            <person name="Lee A.P."/>
            <person name="Johnson J."/>
            <person name="Dandona N."/>
            <person name="Viswanathan L.D."/>
            <person name="Tay A."/>
            <person name="Venter J.C."/>
            <person name="Strausberg R.L."/>
            <person name="Brenner S."/>
        </authorList>
    </citation>
    <scope>NUCLEOTIDE SEQUENCE [LARGE SCALE GENOMIC DNA]</scope>
</reference>
<evidence type="ECO:0000313" key="19">
    <source>
        <dbReference type="Ensembl" id="ENSCMIP00000029010.1"/>
    </source>
</evidence>
<evidence type="ECO:0000256" key="9">
    <source>
        <dbReference type="ARBA" id="ARBA00023002"/>
    </source>
</evidence>
<dbReference type="AlphaFoldDB" id="A0A4W3J995"/>
<dbReference type="GeneTree" id="ENSGT00800000124060"/>
<evidence type="ECO:0000256" key="17">
    <source>
        <dbReference type="PIRSR" id="PIRSR602403-1"/>
    </source>
</evidence>
<dbReference type="InterPro" id="IPR002403">
    <property type="entry name" value="Cyt_P450_E_grp-IV"/>
</dbReference>
<evidence type="ECO:0000256" key="4">
    <source>
        <dbReference type="ARBA" id="ARBA00010617"/>
    </source>
</evidence>
<keyword evidence="11 18" id="KW-0503">Monooxygenase</keyword>
<dbReference type="PROSITE" id="PS00086">
    <property type="entry name" value="CYTOCHROME_P450"/>
    <property type="match status" value="1"/>
</dbReference>
<evidence type="ECO:0000256" key="15">
    <source>
        <dbReference type="ARBA" id="ARBA00047395"/>
    </source>
</evidence>
<keyword evidence="12" id="KW-0443">Lipid metabolism</keyword>
<dbReference type="Proteomes" id="UP000314986">
    <property type="component" value="Unassembled WGS sequence"/>
</dbReference>
<dbReference type="InterPro" id="IPR001128">
    <property type="entry name" value="Cyt_P450"/>
</dbReference>
<dbReference type="GO" id="GO:0016705">
    <property type="term" value="F:oxidoreductase activity, acting on paired donors, with incorporation or reduction of molecular oxygen"/>
    <property type="evidence" value="ECO:0007669"/>
    <property type="project" value="InterPro"/>
</dbReference>
<accession>A0A4W3J995</accession>
<dbReference type="GO" id="GO:0020037">
    <property type="term" value="F:heme binding"/>
    <property type="evidence" value="ECO:0007669"/>
    <property type="project" value="InterPro"/>
</dbReference>
<evidence type="ECO:0000256" key="1">
    <source>
        <dbReference type="ARBA" id="ARBA00001971"/>
    </source>
</evidence>
<name>A0A4W3J995_CALMI</name>
<evidence type="ECO:0000256" key="6">
    <source>
        <dbReference type="ARBA" id="ARBA00022723"/>
    </source>
</evidence>
<comment type="cofactor">
    <cofactor evidence="1 17">
        <name>heme</name>
        <dbReference type="ChEBI" id="CHEBI:30413"/>
    </cofactor>
</comment>
<dbReference type="GO" id="GO:0004497">
    <property type="term" value="F:monooxygenase activity"/>
    <property type="evidence" value="ECO:0007669"/>
    <property type="project" value="UniProtKB-KW"/>
</dbReference>
<dbReference type="PANTHER" id="PTHR24286:SF177">
    <property type="entry name" value="CYTOCHROME P450 26B1"/>
    <property type="match status" value="1"/>
</dbReference>
<evidence type="ECO:0000256" key="16">
    <source>
        <dbReference type="ARBA" id="ARBA00048965"/>
    </source>
</evidence>
<evidence type="ECO:0000256" key="8">
    <source>
        <dbReference type="ARBA" id="ARBA00022848"/>
    </source>
</evidence>
<evidence type="ECO:0000313" key="20">
    <source>
        <dbReference type="Proteomes" id="UP000314986"/>
    </source>
</evidence>
<proteinExistence type="inferred from homology"/>
<dbReference type="GO" id="GO:0016125">
    <property type="term" value="P:sterol metabolic process"/>
    <property type="evidence" value="ECO:0007669"/>
    <property type="project" value="TreeGrafter"/>
</dbReference>
<evidence type="ECO:0000256" key="14">
    <source>
        <dbReference type="ARBA" id="ARBA00040244"/>
    </source>
</evidence>
<sequence length="491" mass="54801">VSVCVSVCESACESVSVCESVSLCVSVRESVSVVDLFTLWTRVCVFQGSNFHASRREKYGNVFKTHLLGRPLIRVTGSENVHKILMGEHSLVTTQWPRSTRMLLGPTSLVNSVGDVHRHKRKVFAKLFSHDALQSYLPKIQQVIRDGIRDWSSSEEPIVVYQEAKKLTFRIAVRVLLGFQVSEEDLSLLSSNFEQLVANLFSLPLNLPFSGYRKGMRARDNLYTYLQKAISEKLQGGQDKEYSDALDILIESAREHGKELSMQELKESTVELIFAAFATTSSACTSLVLQLLQHPGVLEKLREELGHQGLVQEGCRCQETLRMDTIARLKYLDCVIKEVLRLLPPVSGGYRSALQTFELDGCQIPKGWSVLYSIRDTHDTAQVFQNVAAFDPDRFGEERDENKGGRFNYIPFGGGVRGCLGKELAKLVLKVLGVELAISSRFQLATRSPPRMQTVPVVHPVDGLRVRFCGLDSNHNQIRPSGSDPLLGSTV</sequence>